<keyword evidence="2" id="KW-0479">Metal-binding</keyword>
<keyword evidence="8" id="KW-1185">Reference proteome</keyword>
<comment type="caution">
    <text evidence="7">The sequence shown here is derived from an EMBL/GenBank/DDBJ whole genome shotgun (WGS) entry which is preliminary data.</text>
</comment>
<dbReference type="GO" id="GO:0051213">
    <property type="term" value="F:dioxygenase activity"/>
    <property type="evidence" value="ECO:0007669"/>
    <property type="project" value="UniProtKB-KW"/>
</dbReference>
<reference evidence="7 8" key="1">
    <citation type="submission" date="2020-01" db="EMBL/GenBank/DDBJ databases">
        <title>Aspergillus terreus IFO 6365 whole genome shotgun sequence.</title>
        <authorList>
            <person name="Kanamasa S."/>
            <person name="Takahashi H."/>
        </authorList>
    </citation>
    <scope>NUCLEOTIDE SEQUENCE [LARGE SCALE GENOMIC DNA]</scope>
    <source>
        <strain evidence="7 8">IFO 6365</strain>
    </source>
</reference>
<dbReference type="Gene3D" id="3.60.130.10">
    <property type="entry name" value="Clavaminate synthase-like"/>
    <property type="match status" value="1"/>
</dbReference>
<dbReference type="Proteomes" id="UP000452235">
    <property type="component" value="Unassembled WGS sequence"/>
</dbReference>
<evidence type="ECO:0000313" key="7">
    <source>
        <dbReference type="EMBL" id="GFF18739.1"/>
    </source>
</evidence>
<dbReference type="PANTHER" id="PTHR43779:SF3">
    <property type="entry name" value="(3R)-3-[(CARBOXYMETHYL)AMINO]FATTY ACID OXYGENASE_DECARBOXYLASE"/>
    <property type="match status" value="1"/>
</dbReference>
<dbReference type="InterPro" id="IPR003819">
    <property type="entry name" value="TauD/TfdA-like"/>
</dbReference>
<gene>
    <name evidence="7" type="ORF">ATEIFO6365_0009010200</name>
</gene>
<dbReference type="Pfam" id="PF02668">
    <property type="entry name" value="TauD"/>
    <property type="match status" value="1"/>
</dbReference>
<dbReference type="OrthoDB" id="5818554at2759"/>
<keyword evidence="4" id="KW-0560">Oxidoreductase</keyword>
<feature type="domain" description="TauD/TfdA-like" evidence="6">
    <location>
        <begin position="18"/>
        <end position="318"/>
    </location>
</feature>
<evidence type="ECO:0000256" key="5">
    <source>
        <dbReference type="ARBA" id="ARBA00023004"/>
    </source>
</evidence>
<dbReference type="GO" id="GO:0046872">
    <property type="term" value="F:metal ion binding"/>
    <property type="evidence" value="ECO:0007669"/>
    <property type="project" value="UniProtKB-KW"/>
</dbReference>
<dbReference type="InterPro" id="IPR051178">
    <property type="entry name" value="TfdA_dioxygenase"/>
</dbReference>
<evidence type="ECO:0000256" key="1">
    <source>
        <dbReference type="ARBA" id="ARBA00005896"/>
    </source>
</evidence>
<dbReference type="VEuPathDB" id="FungiDB:ATEG_07498"/>
<evidence type="ECO:0000256" key="4">
    <source>
        <dbReference type="ARBA" id="ARBA00023002"/>
    </source>
</evidence>
<proteinExistence type="inferred from homology"/>
<dbReference type="PANTHER" id="PTHR43779">
    <property type="entry name" value="DIOXYGENASE RV0097-RELATED"/>
    <property type="match status" value="1"/>
</dbReference>
<organism evidence="7 8">
    <name type="scientific">Aspergillus terreus</name>
    <dbReference type="NCBI Taxonomy" id="33178"/>
    <lineage>
        <taxon>Eukaryota</taxon>
        <taxon>Fungi</taxon>
        <taxon>Dikarya</taxon>
        <taxon>Ascomycota</taxon>
        <taxon>Pezizomycotina</taxon>
        <taxon>Eurotiomycetes</taxon>
        <taxon>Eurotiomycetidae</taxon>
        <taxon>Eurotiales</taxon>
        <taxon>Aspergillaceae</taxon>
        <taxon>Aspergillus</taxon>
        <taxon>Aspergillus subgen. Circumdati</taxon>
    </lineage>
</organism>
<dbReference type="InterPro" id="IPR042098">
    <property type="entry name" value="TauD-like_sf"/>
</dbReference>
<evidence type="ECO:0000256" key="2">
    <source>
        <dbReference type="ARBA" id="ARBA00022723"/>
    </source>
</evidence>
<protein>
    <submittedName>
        <fullName evidence="7">Taurine catabolism dioxygenase TauD/TfdA</fullName>
    </submittedName>
</protein>
<keyword evidence="3 7" id="KW-0223">Dioxygenase</keyword>
<dbReference type="SUPFAM" id="SSF51197">
    <property type="entry name" value="Clavaminate synthase-like"/>
    <property type="match status" value="1"/>
</dbReference>
<evidence type="ECO:0000256" key="3">
    <source>
        <dbReference type="ARBA" id="ARBA00022964"/>
    </source>
</evidence>
<dbReference type="AlphaFoldDB" id="A0A5M3Z7H3"/>
<keyword evidence="5" id="KW-0408">Iron</keyword>
<name>A0A5M3Z7H3_ASPTE</name>
<sequence>MHLPFATDASFSHISVHGIHPTFGAEVRAVDFSKPLTDEVFSEIYSAITKYGVLVFRSTGLTDEGHIAFARRFGELDDITPYLALGRKNRLKYNELFDVSNVEFDGSILDPESPRGQGNKVYLHRPYFVQPSLMDFVTQGNSLFHVDSSFNPRRAGYSLLLSHELPPPGMGGATAFADTRTAFDELPADLKADLVANDYVAAHSIHHSRKLAAPEFYADRNPLDYPMGRHKMVQRHEPSGRQNLYIAAHIHHIEGFGPEASQKLFDRVFTHCTQAKYVTEVEWKQPGDLIVWDNTCVMHRSVGGGFLKKYRRDMRRATVHDSSTYAWGLNERTDVRQGLP</sequence>
<comment type="similarity">
    <text evidence="1">Belongs to the TfdA dioxygenase family.</text>
</comment>
<evidence type="ECO:0000259" key="6">
    <source>
        <dbReference type="Pfam" id="PF02668"/>
    </source>
</evidence>
<evidence type="ECO:0000313" key="8">
    <source>
        <dbReference type="Proteomes" id="UP000452235"/>
    </source>
</evidence>
<dbReference type="EMBL" id="BLJY01000009">
    <property type="protein sequence ID" value="GFF18739.1"/>
    <property type="molecule type" value="Genomic_DNA"/>
</dbReference>
<accession>A0A5M3Z7H3</accession>